<dbReference type="RefSeq" id="WP_128248729.1">
    <property type="nucleotide sequence ID" value="NZ_CP034951.1"/>
</dbReference>
<organism evidence="2 3">
    <name type="scientific">Aequorivita ciconiae</name>
    <dbReference type="NCBI Taxonomy" id="2494375"/>
    <lineage>
        <taxon>Bacteria</taxon>
        <taxon>Pseudomonadati</taxon>
        <taxon>Bacteroidota</taxon>
        <taxon>Flavobacteriia</taxon>
        <taxon>Flavobacteriales</taxon>
        <taxon>Flavobacteriaceae</taxon>
        <taxon>Aequorivita</taxon>
    </lineage>
</organism>
<evidence type="ECO:0000259" key="1">
    <source>
        <dbReference type="Pfam" id="PF21686"/>
    </source>
</evidence>
<dbReference type="PANTHER" id="PTHR42705:SF2">
    <property type="entry name" value="BIFUNCTIONAL NON-HOMOLOGOUS END JOINING PROTEIN LIGD"/>
    <property type="match status" value="1"/>
</dbReference>
<dbReference type="InterPro" id="IPR014145">
    <property type="entry name" value="LigD_pol_dom"/>
</dbReference>
<dbReference type="CDD" id="cd04861">
    <property type="entry name" value="LigD_Pol_like"/>
    <property type="match status" value="1"/>
</dbReference>
<feature type="domain" description="DNA ligase D polymerase" evidence="1">
    <location>
        <begin position="22"/>
        <end position="260"/>
    </location>
</feature>
<dbReference type="Pfam" id="PF21686">
    <property type="entry name" value="LigD_Prim-Pol"/>
    <property type="match status" value="1"/>
</dbReference>
<dbReference type="GO" id="GO:0016874">
    <property type="term" value="F:ligase activity"/>
    <property type="evidence" value="ECO:0007669"/>
    <property type="project" value="UniProtKB-KW"/>
</dbReference>
<proteinExistence type="predicted"/>
<dbReference type="KEGG" id="aev:EI546_00615"/>
<evidence type="ECO:0000313" key="3">
    <source>
        <dbReference type="Proteomes" id="UP000285517"/>
    </source>
</evidence>
<reference evidence="2 3" key="1">
    <citation type="submission" date="2019-01" db="EMBL/GenBank/DDBJ databases">
        <title>Complete genome sequencing of Aequorivita sp. H23M31.</title>
        <authorList>
            <person name="Bae J.-W."/>
        </authorList>
    </citation>
    <scope>NUCLEOTIDE SEQUENCE [LARGE SCALE GENOMIC DNA]</scope>
    <source>
        <strain evidence="2 3">H23M31</strain>
    </source>
</reference>
<accession>A0A451FSE6</accession>
<dbReference type="EMBL" id="CP034951">
    <property type="protein sequence ID" value="QAA80328.1"/>
    <property type="molecule type" value="Genomic_DNA"/>
</dbReference>
<gene>
    <name evidence="2" type="ORF">EI546_00615</name>
</gene>
<dbReference type="AlphaFoldDB" id="A0A451FSE6"/>
<dbReference type="NCBIfam" id="TIGR02778">
    <property type="entry name" value="ligD_pol"/>
    <property type="match status" value="1"/>
</dbReference>
<name>A0A451FSE6_9FLAO</name>
<dbReference type="Proteomes" id="UP000285517">
    <property type="component" value="Chromosome"/>
</dbReference>
<dbReference type="InterPro" id="IPR052171">
    <property type="entry name" value="NHEJ_LigD"/>
</dbReference>
<sequence>MEIAGVEITHPEKIIFPEAKITKLEMVQYYQKVAKQMLPYMKDRPLTLHRFPNGIDKDGFYQKNASEYFPDYIKTIKVKTEDGENIQILCGNEKSLIYLANQGTVAFHIWLSKKDNLYKPDKVVFDLDPPKDSFEKVKEGAQITGDFLRSKGIDPNLMTTGQNGFHVWYKIQRRNTYDELKPKLLQLVQELEDKNPDLFTTAVRKNKREGKIFLDYLRNSYGQTSVCPYSLRANQNAGIATPIQWKDLKNIKSADQFNLTS</sequence>
<dbReference type="OrthoDB" id="9802472at2"/>
<keyword evidence="3" id="KW-1185">Reference proteome</keyword>
<protein>
    <submittedName>
        <fullName evidence="2">ATP-dependent DNA ligase</fullName>
    </submittedName>
</protein>
<keyword evidence="2" id="KW-0436">Ligase</keyword>
<dbReference type="PANTHER" id="PTHR42705">
    <property type="entry name" value="BIFUNCTIONAL NON-HOMOLOGOUS END JOINING PROTEIN LIGD"/>
    <property type="match status" value="1"/>
</dbReference>
<evidence type="ECO:0000313" key="2">
    <source>
        <dbReference type="EMBL" id="QAA80328.1"/>
    </source>
</evidence>
<dbReference type="Gene3D" id="3.90.920.10">
    <property type="entry name" value="DNA primase, PRIM domain"/>
    <property type="match status" value="1"/>
</dbReference>